<feature type="binding site" description="axial binding residue" evidence="9">
    <location>
        <position position="471"/>
    </location>
    <ligand>
        <name>heme</name>
        <dbReference type="ChEBI" id="CHEBI:30413"/>
    </ligand>
    <ligandPart>
        <name>Fe</name>
        <dbReference type="ChEBI" id="CHEBI:18248"/>
    </ligandPart>
</feature>
<dbReference type="Gene3D" id="1.10.630.10">
    <property type="entry name" value="Cytochrome P450"/>
    <property type="match status" value="1"/>
</dbReference>
<dbReference type="PRINTS" id="PR00463">
    <property type="entry name" value="EP450I"/>
</dbReference>
<comment type="similarity">
    <text evidence="3 10">Belongs to the cytochrome P450 family.</text>
</comment>
<evidence type="ECO:0000313" key="12">
    <source>
        <dbReference type="Proteomes" id="UP001295794"/>
    </source>
</evidence>
<dbReference type="PRINTS" id="PR00385">
    <property type="entry name" value="P450"/>
</dbReference>
<evidence type="ECO:0000256" key="8">
    <source>
        <dbReference type="ARBA" id="ARBA00023033"/>
    </source>
</evidence>
<sequence length="544" mass="61276">FISLTVTQPRTALVSRARLPLDPMPFGYSLSSSDTQYSLLLLSGASLIVGLHIARSLNSGPPTRHPPGPRPHPLVGHTLQVPTIQTWKYFEKLYHQYGPIVRLSLAGDNVVVLSDPRDAEELLGRRSHNYSSRPQLIYAGKYQSNNQRMVLLPYGEVLKRQRSAFHQMLQPRVVGAYEGMQETESLQLLHDLVSSPEDAFKHCGRFAASLVFTLSYGERLKSDGKDLDAVQSVLRGFVKDTYPGSHLVDTFPVLDLLPDWLAPWRSEARRKHDFEVELYTRLSGEVKVRMHGDIETECFAARLWEQQEKMKLSAEELSYVAGSAFEAGTDTTTGTVLWFLMAALLFPETVKRAQAEIDSAVDEDTVPGFAVFRELPYCAAFVKELFRWAPAAPGGFPHVADADDEYQGFEIRKGTMVIPCIWNMHHNEKEFPESYTFDPSRFLSSDPATQEEHVFDLTEGHYGFGFGRRVCPGKYMATKTIWIAVVRILWAFNLELPENVDMPKPECCTSGMTSKPLDFPIRITARSAARLVAIRREFLAAVQN</sequence>
<dbReference type="EMBL" id="CAVNYO010000169">
    <property type="protein sequence ID" value="CAK5271331.1"/>
    <property type="molecule type" value="Genomic_DNA"/>
</dbReference>
<keyword evidence="7 9" id="KW-0408">Iron</keyword>
<dbReference type="Proteomes" id="UP001295794">
    <property type="component" value="Unassembled WGS sequence"/>
</dbReference>
<dbReference type="GO" id="GO:0016705">
    <property type="term" value="F:oxidoreductase activity, acting on paired donors, with incorporation or reduction of molecular oxygen"/>
    <property type="evidence" value="ECO:0007669"/>
    <property type="project" value="InterPro"/>
</dbReference>
<evidence type="ECO:0008006" key="13">
    <source>
        <dbReference type="Google" id="ProtNLM"/>
    </source>
</evidence>
<evidence type="ECO:0000256" key="2">
    <source>
        <dbReference type="ARBA" id="ARBA00005179"/>
    </source>
</evidence>
<evidence type="ECO:0000256" key="7">
    <source>
        <dbReference type="ARBA" id="ARBA00023004"/>
    </source>
</evidence>
<proteinExistence type="inferred from homology"/>
<keyword evidence="12" id="KW-1185">Reference proteome</keyword>
<evidence type="ECO:0000256" key="5">
    <source>
        <dbReference type="ARBA" id="ARBA00022723"/>
    </source>
</evidence>
<dbReference type="CDD" id="cd11065">
    <property type="entry name" value="CYP64-like"/>
    <property type="match status" value="1"/>
</dbReference>
<dbReference type="Pfam" id="PF00067">
    <property type="entry name" value="p450"/>
    <property type="match status" value="1"/>
</dbReference>
<keyword evidence="6 10" id="KW-0560">Oxidoreductase</keyword>
<dbReference type="GO" id="GO:0005506">
    <property type="term" value="F:iron ion binding"/>
    <property type="evidence" value="ECO:0007669"/>
    <property type="project" value="InterPro"/>
</dbReference>
<evidence type="ECO:0000256" key="1">
    <source>
        <dbReference type="ARBA" id="ARBA00001971"/>
    </source>
</evidence>
<evidence type="ECO:0000256" key="4">
    <source>
        <dbReference type="ARBA" id="ARBA00022617"/>
    </source>
</evidence>
<name>A0AAD2Q396_9AGAR</name>
<comment type="cofactor">
    <cofactor evidence="1 9">
        <name>heme</name>
        <dbReference type="ChEBI" id="CHEBI:30413"/>
    </cofactor>
</comment>
<reference evidence="11" key="1">
    <citation type="submission" date="2023-11" db="EMBL/GenBank/DDBJ databases">
        <authorList>
            <person name="De Vega J J."/>
            <person name="De Vega J J."/>
        </authorList>
    </citation>
    <scope>NUCLEOTIDE SEQUENCE</scope>
</reference>
<accession>A0AAD2Q396</accession>
<evidence type="ECO:0000313" key="11">
    <source>
        <dbReference type="EMBL" id="CAK5271331.1"/>
    </source>
</evidence>
<keyword evidence="8 10" id="KW-0503">Monooxygenase</keyword>
<dbReference type="GO" id="GO:0004497">
    <property type="term" value="F:monooxygenase activity"/>
    <property type="evidence" value="ECO:0007669"/>
    <property type="project" value="UniProtKB-KW"/>
</dbReference>
<feature type="non-terminal residue" evidence="11">
    <location>
        <position position="544"/>
    </location>
</feature>
<evidence type="ECO:0000256" key="10">
    <source>
        <dbReference type="RuleBase" id="RU000461"/>
    </source>
</evidence>
<dbReference type="PROSITE" id="PS00086">
    <property type="entry name" value="CYTOCHROME_P450"/>
    <property type="match status" value="1"/>
</dbReference>
<organism evidence="11 12">
    <name type="scientific">Mycena citricolor</name>
    <dbReference type="NCBI Taxonomy" id="2018698"/>
    <lineage>
        <taxon>Eukaryota</taxon>
        <taxon>Fungi</taxon>
        <taxon>Dikarya</taxon>
        <taxon>Basidiomycota</taxon>
        <taxon>Agaricomycotina</taxon>
        <taxon>Agaricomycetes</taxon>
        <taxon>Agaricomycetidae</taxon>
        <taxon>Agaricales</taxon>
        <taxon>Marasmiineae</taxon>
        <taxon>Mycenaceae</taxon>
        <taxon>Mycena</taxon>
    </lineage>
</organism>
<dbReference type="AlphaFoldDB" id="A0AAD2Q396"/>
<dbReference type="GO" id="GO:0020037">
    <property type="term" value="F:heme binding"/>
    <property type="evidence" value="ECO:0007669"/>
    <property type="project" value="InterPro"/>
</dbReference>
<comment type="caution">
    <text evidence="11">The sequence shown here is derived from an EMBL/GenBank/DDBJ whole genome shotgun (WGS) entry which is preliminary data.</text>
</comment>
<keyword evidence="5 9" id="KW-0479">Metal-binding</keyword>
<evidence type="ECO:0000256" key="9">
    <source>
        <dbReference type="PIRSR" id="PIRSR602401-1"/>
    </source>
</evidence>
<gene>
    <name evidence="11" type="ORF">MYCIT1_LOCUS16303</name>
</gene>
<evidence type="ECO:0000256" key="6">
    <source>
        <dbReference type="ARBA" id="ARBA00023002"/>
    </source>
</evidence>
<dbReference type="InterPro" id="IPR001128">
    <property type="entry name" value="Cyt_P450"/>
</dbReference>
<dbReference type="InterPro" id="IPR017972">
    <property type="entry name" value="Cyt_P450_CS"/>
</dbReference>
<dbReference type="PANTHER" id="PTHR46300">
    <property type="entry name" value="P450, PUTATIVE (EUROFUNG)-RELATED-RELATED"/>
    <property type="match status" value="1"/>
</dbReference>
<dbReference type="SUPFAM" id="SSF48264">
    <property type="entry name" value="Cytochrome P450"/>
    <property type="match status" value="1"/>
</dbReference>
<dbReference type="InterPro" id="IPR036396">
    <property type="entry name" value="Cyt_P450_sf"/>
</dbReference>
<keyword evidence="4 9" id="KW-0349">Heme</keyword>
<protein>
    <recommendedName>
        <fullName evidence="13">Cytochrome P450</fullName>
    </recommendedName>
</protein>
<evidence type="ECO:0000256" key="3">
    <source>
        <dbReference type="ARBA" id="ARBA00010617"/>
    </source>
</evidence>
<dbReference type="InterPro" id="IPR050364">
    <property type="entry name" value="Cytochrome_P450_fung"/>
</dbReference>
<dbReference type="InterPro" id="IPR002401">
    <property type="entry name" value="Cyt_P450_E_grp-I"/>
</dbReference>
<comment type="pathway">
    <text evidence="2">Secondary metabolite biosynthesis.</text>
</comment>